<evidence type="ECO:0000259" key="1">
    <source>
        <dbReference type="PROSITE" id="PS51184"/>
    </source>
</evidence>
<dbReference type="Pfam" id="PF13621">
    <property type="entry name" value="Cupin_8"/>
    <property type="match status" value="1"/>
</dbReference>
<organism evidence="2 3">
    <name type="scientific">Aphanomyces euteiches</name>
    <dbReference type="NCBI Taxonomy" id="100861"/>
    <lineage>
        <taxon>Eukaryota</taxon>
        <taxon>Sar</taxon>
        <taxon>Stramenopiles</taxon>
        <taxon>Oomycota</taxon>
        <taxon>Saprolegniomycetes</taxon>
        <taxon>Saprolegniales</taxon>
        <taxon>Verrucalvaceae</taxon>
        <taxon>Aphanomyces</taxon>
    </lineage>
</organism>
<gene>
    <name evidence="2" type="ORF">Ae201684_001507</name>
</gene>
<keyword evidence="3" id="KW-1185">Reference proteome</keyword>
<dbReference type="SMART" id="SM00558">
    <property type="entry name" value="JmjC"/>
    <property type="match status" value="1"/>
</dbReference>
<protein>
    <recommendedName>
        <fullName evidence="1">JmjC domain-containing protein</fullName>
    </recommendedName>
</protein>
<dbReference type="GO" id="GO:0005737">
    <property type="term" value="C:cytoplasm"/>
    <property type="evidence" value="ECO:0007669"/>
    <property type="project" value="TreeGrafter"/>
</dbReference>
<dbReference type="InterPro" id="IPR003347">
    <property type="entry name" value="JmjC_dom"/>
</dbReference>
<comment type="caution">
    <text evidence="2">The sequence shown here is derived from an EMBL/GenBank/DDBJ whole genome shotgun (WGS) entry which is preliminary data.</text>
</comment>
<proteinExistence type="predicted"/>
<dbReference type="GO" id="GO:0106140">
    <property type="term" value="F:P-TEFb complex binding"/>
    <property type="evidence" value="ECO:0007669"/>
    <property type="project" value="TreeGrafter"/>
</dbReference>
<dbReference type="SUPFAM" id="SSF51197">
    <property type="entry name" value="Clavaminate synthase-like"/>
    <property type="match status" value="1"/>
</dbReference>
<accession>A0A6G0XTC4</accession>
<dbReference type="CDD" id="cd02208">
    <property type="entry name" value="cupin_RmlC-like"/>
    <property type="match status" value="1"/>
</dbReference>
<evidence type="ECO:0000313" key="2">
    <source>
        <dbReference type="EMBL" id="KAF0743864.1"/>
    </source>
</evidence>
<dbReference type="InterPro" id="IPR041667">
    <property type="entry name" value="Cupin_8"/>
</dbReference>
<dbReference type="Gene3D" id="2.60.120.650">
    <property type="entry name" value="Cupin"/>
    <property type="match status" value="1"/>
</dbReference>
<dbReference type="VEuPathDB" id="FungiDB:AeMF1_004260"/>
<dbReference type="GO" id="GO:0033749">
    <property type="term" value="F:histone H4R3 demethylase activity"/>
    <property type="evidence" value="ECO:0007669"/>
    <property type="project" value="TreeGrafter"/>
</dbReference>
<dbReference type="GO" id="GO:0005634">
    <property type="term" value="C:nucleus"/>
    <property type="evidence" value="ECO:0007669"/>
    <property type="project" value="TreeGrafter"/>
</dbReference>
<dbReference type="EMBL" id="VJMJ01000012">
    <property type="protein sequence ID" value="KAF0743864.1"/>
    <property type="molecule type" value="Genomic_DNA"/>
</dbReference>
<feature type="domain" description="JmjC" evidence="1">
    <location>
        <begin position="323"/>
        <end position="469"/>
    </location>
</feature>
<dbReference type="PANTHER" id="PTHR12480:SF22">
    <property type="entry name" value="JMJC DOMAIN-CONTAINING PROTEIN"/>
    <property type="match status" value="1"/>
</dbReference>
<reference evidence="2 3" key="1">
    <citation type="submission" date="2019-07" db="EMBL/GenBank/DDBJ databases">
        <title>Genomics analysis of Aphanomyces spp. identifies a new class of oomycete effector associated with host adaptation.</title>
        <authorList>
            <person name="Gaulin E."/>
        </authorList>
    </citation>
    <scope>NUCLEOTIDE SEQUENCE [LARGE SCALE GENOMIC DNA]</scope>
    <source>
        <strain evidence="2 3">ATCC 201684</strain>
    </source>
</reference>
<name>A0A6G0XTC4_9STRA</name>
<evidence type="ECO:0000313" key="3">
    <source>
        <dbReference type="Proteomes" id="UP000481153"/>
    </source>
</evidence>
<dbReference type="AlphaFoldDB" id="A0A6G0XTC4"/>
<dbReference type="PANTHER" id="PTHR12480">
    <property type="entry name" value="ARGININE DEMETHYLASE AND LYSYL-HYDROXYLASE JMJD"/>
    <property type="match status" value="1"/>
</dbReference>
<sequence>MEGQSFCKACDLLPGETIEKLNLDLEDQNCNCSARSFEDTPEYLTRLPFDVRHKDPSLPQRHFQLKVFEGDVATLDDKKFNVCSEFDLDGESCSMFAKKYSSKVLQAEVQHSTNLLLKLSPHTLRPLRALLNVIEHLKATVDYEQERYRVAANAVSSLRRDLKQEQYRHEQSKIHCPLNRHNEILHYGAATCLSPSSQNQTKIAEAVKNAPKPIPRFDMRKLKYHEYLELVNKSMPFILTHAKLLAGCPGVPPWSVAELKAACGDRSTVLKSKSDYDNSLWAFKLQLAHLSRHFWMTLPIDRMNHGPTVYQASTCMTLAWQHFVRNSSSRSWLIPKYFAVDALQRVCTKNSAYWPSLFIGNNHTTSGLHVDWGSTAAWMGLLQGQKRWRIAQPSERPFLYERVQDDLEAHPLMQHAHIYEGVLEAGEVIFIPADSPHQVVNLDMTIAVAMNFVDGGNIDAHREFVRYQLMETDNAVVSKHLQRALDSLTEISIPQDVEPISLPFTLFKQLQFNCSRLLLVSKIWKGYASRGVRSCKLSMSVESRWILRFSARHEHRL</sequence>
<dbReference type="Proteomes" id="UP000481153">
    <property type="component" value="Unassembled WGS sequence"/>
</dbReference>
<dbReference type="InterPro" id="IPR050910">
    <property type="entry name" value="JMJD6_ArgDemeth/LysHydrox"/>
</dbReference>
<dbReference type="PROSITE" id="PS51184">
    <property type="entry name" value="JMJC"/>
    <property type="match status" value="1"/>
</dbReference>